<feature type="compositionally biased region" description="Polar residues" evidence="1">
    <location>
        <begin position="44"/>
        <end position="55"/>
    </location>
</feature>
<evidence type="ECO:0000256" key="1">
    <source>
        <dbReference type="SAM" id="MobiDB-lite"/>
    </source>
</evidence>
<feature type="compositionally biased region" description="Polar residues" evidence="1">
    <location>
        <begin position="102"/>
        <end position="115"/>
    </location>
</feature>
<feature type="region of interest" description="Disordered" evidence="1">
    <location>
        <begin position="67"/>
        <end position="86"/>
    </location>
</feature>
<keyword evidence="2" id="KW-0472">Membrane</keyword>
<feature type="compositionally biased region" description="Basic and acidic residues" evidence="1">
    <location>
        <begin position="32"/>
        <end position="42"/>
    </location>
</feature>
<organism evidence="3">
    <name type="scientific">Salix viminalis</name>
    <name type="common">Common osier</name>
    <name type="synonym">Basket willow</name>
    <dbReference type="NCBI Taxonomy" id="40686"/>
    <lineage>
        <taxon>Eukaryota</taxon>
        <taxon>Viridiplantae</taxon>
        <taxon>Streptophyta</taxon>
        <taxon>Embryophyta</taxon>
        <taxon>Tracheophyta</taxon>
        <taxon>Spermatophyta</taxon>
        <taxon>Magnoliopsida</taxon>
        <taxon>eudicotyledons</taxon>
        <taxon>Gunneridae</taxon>
        <taxon>Pentapetalae</taxon>
        <taxon>rosids</taxon>
        <taxon>fabids</taxon>
        <taxon>Malpighiales</taxon>
        <taxon>Salicaceae</taxon>
        <taxon>Saliceae</taxon>
        <taxon>Salix</taxon>
    </lineage>
</organism>
<reference evidence="3" key="1">
    <citation type="submission" date="2019-03" db="EMBL/GenBank/DDBJ databases">
        <authorList>
            <person name="Mank J."/>
            <person name="Almeida P."/>
        </authorList>
    </citation>
    <scope>NUCLEOTIDE SEQUENCE</scope>
    <source>
        <strain evidence="3">78183</strain>
    </source>
</reference>
<keyword evidence="2" id="KW-0812">Transmembrane</keyword>
<feature type="transmembrane region" description="Helical" evidence="2">
    <location>
        <begin position="163"/>
        <end position="182"/>
    </location>
</feature>
<proteinExistence type="predicted"/>
<gene>
    <name evidence="3" type="ORF">SVIM_LOCUS449383</name>
</gene>
<dbReference type="AlphaFoldDB" id="A0A6N2NFR1"/>
<feature type="transmembrane region" description="Helical" evidence="2">
    <location>
        <begin position="139"/>
        <end position="157"/>
    </location>
</feature>
<evidence type="ECO:0000313" key="3">
    <source>
        <dbReference type="EMBL" id="VFU60579.1"/>
    </source>
</evidence>
<accession>A0A6N2NFR1</accession>
<dbReference type="EMBL" id="CAADRP010002063">
    <property type="protein sequence ID" value="VFU60579.1"/>
    <property type="molecule type" value="Genomic_DNA"/>
</dbReference>
<feature type="region of interest" description="Disordered" evidence="1">
    <location>
        <begin position="32"/>
        <end position="60"/>
    </location>
</feature>
<feature type="region of interest" description="Disordered" evidence="1">
    <location>
        <begin position="102"/>
        <end position="121"/>
    </location>
</feature>
<name>A0A6N2NFR1_SALVM</name>
<protein>
    <submittedName>
        <fullName evidence="3">Uncharacterized protein</fullName>
    </submittedName>
</protein>
<keyword evidence="2" id="KW-1133">Transmembrane helix</keyword>
<evidence type="ECO:0000256" key="2">
    <source>
        <dbReference type="SAM" id="Phobius"/>
    </source>
</evidence>
<feature type="transmembrane region" description="Helical" evidence="2">
    <location>
        <begin position="220"/>
        <end position="239"/>
    </location>
</feature>
<feature type="transmembrane region" description="Helical" evidence="2">
    <location>
        <begin position="194"/>
        <end position="214"/>
    </location>
</feature>
<sequence>MVWDSRVGNMLNRFFSLVSHFPFLSLNSGAQHDDQGHDHDLESNADQSTRANSSDQNRRSFHDHIQQSSMTTMPSTSPGPPASPVEAERAVDQLAITINDSSSSLASTQTPTQENLSKENRPFHPIIETIREKELGKHTLILAAPMTIGLFSVDSLVSEPIALRVMAVSLALGVVGIWNGILLRTTWKEASNMLELLGAAFMLLAFYGFVACFLPKSLVWIPLVCWVLSLLPLLIAICSRERASKDRER</sequence>